<dbReference type="EMBL" id="JAYMYS010000028">
    <property type="protein sequence ID" value="KAK7376292.1"/>
    <property type="molecule type" value="Genomic_DNA"/>
</dbReference>
<evidence type="ECO:0000313" key="2">
    <source>
        <dbReference type="Proteomes" id="UP001386955"/>
    </source>
</evidence>
<comment type="caution">
    <text evidence="1">The sequence shown here is derived from an EMBL/GenBank/DDBJ whole genome shotgun (WGS) entry which is preliminary data.</text>
</comment>
<sequence>MVGTAAAETSRAVQIKICVTVSEWLCCKDDKRGPTKVFKKTGADSGVILELFSLSLEWLKGLTSRRS</sequence>
<evidence type="ECO:0000313" key="1">
    <source>
        <dbReference type="EMBL" id="KAK7376292.1"/>
    </source>
</evidence>
<organism evidence="1 2">
    <name type="scientific">Psophocarpus tetragonolobus</name>
    <name type="common">Winged bean</name>
    <name type="synonym">Dolichos tetragonolobus</name>
    <dbReference type="NCBI Taxonomy" id="3891"/>
    <lineage>
        <taxon>Eukaryota</taxon>
        <taxon>Viridiplantae</taxon>
        <taxon>Streptophyta</taxon>
        <taxon>Embryophyta</taxon>
        <taxon>Tracheophyta</taxon>
        <taxon>Spermatophyta</taxon>
        <taxon>Magnoliopsida</taxon>
        <taxon>eudicotyledons</taxon>
        <taxon>Gunneridae</taxon>
        <taxon>Pentapetalae</taxon>
        <taxon>rosids</taxon>
        <taxon>fabids</taxon>
        <taxon>Fabales</taxon>
        <taxon>Fabaceae</taxon>
        <taxon>Papilionoideae</taxon>
        <taxon>50 kb inversion clade</taxon>
        <taxon>NPAAA clade</taxon>
        <taxon>indigoferoid/millettioid clade</taxon>
        <taxon>Phaseoleae</taxon>
        <taxon>Psophocarpus</taxon>
    </lineage>
</organism>
<reference evidence="1 2" key="1">
    <citation type="submission" date="2024-01" db="EMBL/GenBank/DDBJ databases">
        <title>The genomes of 5 underutilized Papilionoideae crops provide insights into root nodulation and disease resistanc.</title>
        <authorList>
            <person name="Jiang F."/>
        </authorList>
    </citation>
    <scope>NUCLEOTIDE SEQUENCE [LARGE SCALE GENOMIC DNA]</scope>
    <source>
        <strain evidence="1">DUOXIRENSHENG_FW03</strain>
        <tissue evidence="1">Leaves</tissue>
    </source>
</reference>
<accession>A0AAN9RM71</accession>
<proteinExistence type="predicted"/>
<protein>
    <submittedName>
        <fullName evidence="1">Uncharacterized protein</fullName>
    </submittedName>
</protein>
<dbReference type="AlphaFoldDB" id="A0AAN9RM71"/>
<gene>
    <name evidence="1" type="ORF">VNO78_34758</name>
</gene>
<keyword evidence="2" id="KW-1185">Reference proteome</keyword>
<dbReference type="Proteomes" id="UP001386955">
    <property type="component" value="Unassembled WGS sequence"/>
</dbReference>
<name>A0AAN9RM71_PSOTE</name>